<reference evidence="1" key="1">
    <citation type="journal article" date="2012" name="Proc. Natl. Acad. Sci. U.S.A.">
        <title>Antigenic diversity is generated by distinct evolutionary mechanisms in African trypanosome species.</title>
        <authorList>
            <person name="Jackson A.P."/>
            <person name="Berry A."/>
            <person name="Aslett M."/>
            <person name="Allison H.C."/>
            <person name="Burton P."/>
            <person name="Vavrova-Anderson J."/>
            <person name="Brown R."/>
            <person name="Browne H."/>
            <person name="Corton N."/>
            <person name="Hauser H."/>
            <person name="Gamble J."/>
            <person name="Gilderthorp R."/>
            <person name="Marcello L."/>
            <person name="McQuillan J."/>
            <person name="Otto T.D."/>
            <person name="Quail M.A."/>
            <person name="Sanders M.J."/>
            <person name="van Tonder A."/>
            <person name="Ginger M.L."/>
            <person name="Field M.C."/>
            <person name="Barry J.D."/>
            <person name="Hertz-Fowler C."/>
            <person name="Berriman M."/>
        </authorList>
    </citation>
    <scope>NUCLEOTIDE SEQUENCE</scope>
    <source>
        <strain evidence="1">IL3000</strain>
    </source>
</reference>
<gene>
    <name evidence="1" type="ORF">TCIL3000_2_800</name>
</gene>
<dbReference type="AlphaFoldDB" id="G0UJF1"/>
<evidence type="ECO:0000313" key="1">
    <source>
        <dbReference type="EMBL" id="CCC89504.1"/>
    </source>
</evidence>
<dbReference type="EMBL" id="HE575315">
    <property type="protein sequence ID" value="CCC89504.1"/>
    <property type="molecule type" value="Genomic_DNA"/>
</dbReference>
<protein>
    <submittedName>
        <fullName evidence="1">Uncharacterized protein TCIL3000_2_800</fullName>
    </submittedName>
</protein>
<name>G0UJF1_TRYCI</name>
<sequence length="483" mass="56876">MYEQYVREQTSRQLKEWETAMNRRRWLPDHQQYGKVISHSLETPVVDIQHTETGTVVTISVKAYEREIDACRKQPNHTIKVDGQLYKLCADSERRVVPLVVQLESGERINTTNEIFDRCEMEELPRNLNHALNYGVANYAYNRGNYVETQDAIWEEQTAAGVEGWSPATHADGLKKGLPVRARRPIGKGTAELRMVNCAQRAVVVEYHHQPFFNPEPRLVKVAFRADGSIESVPLSDVMIWQRRYHGPERTVGDESRRYHPASMKRYVDVADPYDEKASSSDHFLDKYEKRHTADTVNEKYRTTKQITEIDKWTRHDTARADNYRPLSISHRRDYIRMGYMHRFTPWEWIAVQEADQPLIAEQIRQDNVGTSYFFSLNRYWRYKASPHGYIRHFENEVRDLVQFVDGVTPWKQAQKIRTYWEVRAHHPMPQFNRPEVAMHRNTMGLLPSHTWETDKKTGKVKAVKDSVRDYQTKTPYPKWVQL</sequence>
<accession>G0UJF1</accession>
<proteinExistence type="predicted"/>
<dbReference type="VEuPathDB" id="TriTrypDB:TcIL3000_2_800"/>
<organism evidence="1">
    <name type="scientific">Trypanosoma congolense (strain IL3000)</name>
    <dbReference type="NCBI Taxonomy" id="1068625"/>
    <lineage>
        <taxon>Eukaryota</taxon>
        <taxon>Discoba</taxon>
        <taxon>Euglenozoa</taxon>
        <taxon>Kinetoplastea</taxon>
        <taxon>Metakinetoplastina</taxon>
        <taxon>Trypanosomatida</taxon>
        <taxon>Trypanosomatidae</taxon>
        <taxon>Trypanosoma</taxon>
        <taxon>Nannomonas</taxon>
    </lineage>
</organism>